<dbReference type="AlphaFoldDB" id="Q10WD5"/>
<proteinExistence type="predicted"/>
<dbReference type="KEGG" id="ter:Tery_4452"/>
<organism evidence="2">
    <name type="scientific">Trichodesmium erythraeum (strain IMS101)</name>
    <dbReference type="NCBI Taxonomy" id="203124"/>
    <lineage>
        <taxon>Bacteria</taxon>
        <taxon>Bacillati</taxon>
        <taxon>Cyanobacteriota</taxon>
        <taxon>Cyanophyceae</taxon>
        <taxon>Oscillatoriophycideae</taxon>
        <taxon>Oscillatoriales</taxon>
        <taxon>Microcoleaceae</taxon>
        <taxon>Trichodesmium</taxon>
    </lineage>
</organism>
<reference evidence="2" key="1">
    <citation type="submission" date="2006-06" db="EMBL/GenBank/DDBJ databases">
        <title>Complete sequence of Trichodesmium erythraeum IMS101.</title>
        <authorList>
            <consortium name="US DOE Joint Genome Institute"/>
            <person name="Copeland A."/>
            <person name="Lucas S."/>
            <person name="Lapidus A."/>
            <person name="Barry K."/>
            <person name="Detter J.C."/>
            <person name="Glavina del Rio T."/>
            <person name="Hammon N."/>
            <person name="Israni S."/>
            <person name="Dalin E."/>
            <person name="Tice H."/>
            <person name="Pitluck S."/>
            <person name="Kiss H."/>
            <person name="Munk A.C."/>
            <person name="Brettin T."/>
            <person name="Bruce D."/>
            <person name="Han C."/>
            <person name="Tapia R."/>
            <person name="Gilna P."/>
            <person name="Schmutz J."/>
            <person name="Larimer F."/>
            <person name="Land M."/>
            <person name="Hauser L."/>
            <person name="Kyrpides N."/>
            <person name="Kim E."/>
            <person name="Richardson P."/>
        </authorList>
    </citation>
    <scope>NUCLEOTIDE SEQUENCE [LARGE SCALE GENOMIC DNA]</scope>
    <source>
        <strain evidence="2">IMS101</strain>
    </source>
</reference>
<dbReference type="RefSeq" id="WP_011613762.1">
    <property type="nucleotide sequence ID" value="NC_008312.1"/>
</dbReference>
<evidence type="ECO:0000259" key="1">
    <source>
        <dbReference type="Pfam" id="PF13401"/>
    </source>
</evidence>
<dbReference type="PANTHER" id="PTHR34301:SF8">
    <property type="entry name" value="ATPASE DOMAIN-CONTAINING PROTEIN"/>
    <property type="match status" value="1"/>
</dbReference>
<feature type="domain" description="ORC1/DEAH AAA+ ATPase" evidence="1">
    <location>
        <begin position="146"/>
        <end position="267"/>
    </location>
</feature>
<protein>
    <submittedName>
        <fullName evidence="2">ATPase</fullName>
    </submittedName>
</protein>
<dbReference type="SUPFAM" id="SSF52540">
    <property type="entry name" value="P-loop containing nucleoside triphosphate hydrolases"/>
    <property type="match status" value="1"/>
</dbReference>
<dbReference type="GO" id="GO:0016887">
    <property type="term" value="F:ATP hydrolysis activity"/>
    <property type="evidence" value="ECO:0007669"/>
    <property type="project" value="InterPro"/>
</dbReference>
<sequence length="366" mass="42422">MNNGLQWDDFLIIIANEYRLTKVEKEFFFKRFAKENLEKKDGEMSRLVMGNDSQEQTYRKRKSNVYKKFKDIINHDGKDKFPILLKKLEKEYQSRYFSQEITKSPLEPKNKVSNPFIPLSGVIDNSWLFFNREEEINSIFEVLNSGSSVAIIGEGGVGKSSLLKAIAQKADKYLEKPRKSIYIDLQNIQSDDDFYTALCEKVGIEISRGYLLQRNLKLHRILLLLDVVENISYDWFTNKLRSQLRGLASNFEPPLRLVIAASKSLDTLFPDSGDKTSPFENICIEEHLKPWNEKTIRNFINARLQADFLEPEYQGIKFGEDEILQIIESSKGYPRKVIHQCHELFKSKSYNSGLLNKSFQEGGTES</sequence>
<dbReference type="InterPro" id="IPR027417">
    <property type="entry name" value="P-loop_NTPase"/>
</dbReference>
<dbReference type="HOGENOM" id="CLU_066876_0_0_3"/>
<dbReference type="eggNOG" id="COG1672">
    <property type="taxonomic scope" value="Bacteria"/>
</dbReference>
<dbReference type="PANTHER" id="PTHR34301">
    <property type="entry name" value="DNA-BINDING PROTEIN-RELATED"/>
    <property type="match status" value="1"/>
</dbReference>
<dbReference type="InterPro" id="IPR049945">
    <property type="entry name" value="AAA_22"/>
</dbReference>
<gene>
    <name evidence="2" type="ordered locus">Tery_4452</name>
</gene>
<evidence type="ECO:0000313" key="2">
    <source>
        <dbReference type="EMBL" id="ABG53439.1"/>
    </source>
</evidence>
<dbReference type="Pfam" id="PF13401">
    <property type="entry name" value="AAA_22"/>
    <property type="match status" value="1"/>
</dbReference>
<name>Q10WD5_TRIEI</name>
<accession>Q10WD5</accession>
<dbReference type="STRING" id="203124.Tery_4452"/>
<dbReference type="Gene3D" id="3.40.50.300">
    <property type="entry name" value="P-loop containing nucleotide triphosphate hydrolases"/>
    <property type="match status" value="1"/>
</dbReference>
<dbReference type="CDD" id="cd00267">
    <property type="entry name" value="ABC_ATPase"/>
    <property type="match status" value="1"/>
</dbReference>
<dbReference type="EMBL" id="CP000393">
    <property type="protein sequence ID" value="ABG53439.1"/>
    <property type="molecule type" value="Genomic_DNA"/>
</dbReference>
<dbReference type="OrthoDB" id="462757at2"/>